<sequence>MKHRGLFVMVLISLMVSSVFADNTSMIFNPVMDALSKILSYVVTVLASLIAIFLVPLAWFHVSKAIWTRGNVRDEKIYSNITSRQGARDRLKAHGIGEKELNLSSYRKAVEAEKFRKKFGTFEEWQGSSNYRRSRA</sequence>
<feature type="signal peptide" evidence="2">
    <location>
        <begin position="1"/>
        <end position="21"/>
    </location>
</feature>
<keyword evidence="1" id="KW-0812">Transmembrane</keyword>
<keyword evidence="2" id="KW-0732">Signal</keyword>
<feature type="transmembrane region" description="Helical" evidence="1">
    <location>
        <begin position="37"/>
        <end position="60"/>
    </location>
</feature>
<evidence type="ECO:0000256" key="2">
    <source>
        <dbReference type="SAM" id="SignalP"/>
    </source>
</evidence>
<keyword evidence="4" id="KW-1185">Reference proteome</keyword>
<organism evidence="3 4">
    <name type="scientific">Sulfurospirillum diekertiae</name>
    <dbReference type="NCBI Taxonomy" id="1854492"/>
    <lineage>
        <taxon>Bacteria</taxon>
        <taxon>Pseudomonadati</taxon>
        <taxon>Campylobacterota</taxon>
        <taxon>Epsilonproteobacteria</taxon>
        <taxon>Campylobacterales</taxon>
        <taxon>Sulfurospirillaceae</taxon>
        <taxon>Sulfurospirillum</taxon>
    </lineage>
</organism>
<keyword evidence="1" id="KW-1133">Transmembrane helix</keyword>
<reference evidence="4" key="1">
    <citation type="submission" date="2017-05" db="EMBL/GenBank/DDBJ databases">
        <title>Dechlorination kinetics govern the competition between two new strains of the genus Sulfurospirillum.</title>
        <authorList>
            <person name="Buttet G.F."/>
            <person name="Murray A.M."/>
            <person name="Goris T."/>
            <person name="Burion M."/>
            <person name="Lin B."/>
            <person name="Rolle M."/>
            <person name="Maillard J."/>
        </authorList>
    </citation>
    <scope>NUCLEOTIDE SEQUENCE [LARGE SCALE GENOMIC DNA]</scope>
    <source>
        <strain evidence="4">SL2-1</strain>
    </source>
</reference>
<keyword evidence="1" id="KW-0472">Membrane</keyword>
<accession>A0A1Y0HPW1</accession>
<protein>
    <submittedName>
        <fullName evidence="3">Uncharacterized protein</fullName>
    </submittedName>
</protein>
<feature type="chain" id="PRO_5012688490" evidence="2">
    <location>
        <begin position="22"/>
        <end position="136"/>
    </location>
</feature>
<evidence type="ECO:0000313" key="3">
    <source>
        <dbReference type="EMBL" id="ARU49404.1"/>
    </source>
</evidence>
<gene>
    <name evidence="3" type="ORF">Sdiek1_2252</name>
</gene>
<name>A0A1Y0HPW1_9BACT</name>
<proteinExistence type="predicted"/>
<evidence type="ECO:0000313" key="4">
    <source>
        <dbReference type="Proteomes" id="UP000196005"/>
    </source>
</evidence>
<dbReference type="RefSeq" id="WP_087439167.1">
    <property type="nucleotide sequence ID" value="NZ_CP021416.1"/>
</dbReference>
<dbReference type="AlphaFoldDB" id="A0A1Y0HPW1"/>
<dbReference type="EMBL" id="CP021416">
    <property type="protein sequence ID" value="ARU49404.1"/>
    <property type="molecule type" value="Genomic_DNA"/>
</dbReference>
<dbReference type="Proteomes" id="UP000196005">
    <property type="component" value="Chromosome"/>
</dbReference>
<evidence type="ECO:0000256" key="1">
    <source>
        <dbReference type="SAM" id="Phobius"/>
    </source>
</evidence>
<dbReference type="KEGG" id="suls:Sdiek1_2252"/>